<dbReference type="OrthoDB" id="9798130at2"/>
<dbReference type="InterPro" id="IPR008309">
    <property type="entry name" value="YdbL"/>
</dbReference>
<evidence type="ECO:0008006" key="4">
    <source>
        <dbReference type="Google" id="ProtNLM"/>
    </source>
</evidence>
<dbReference type="EMBL" id="CP014136">
    <property type="protein sequence ID" value="ATA22176.1"/>
    <property type="molecule type" value="Genomic_DNA"/>
</dbReference>
<dbReference type="AlphaFoldDB" id="A0A250B7W7"/>
<accession>A0A250B7W7</accession>
<evidence type="ECO:0000313" key="3">
    <source>
        <dbReference type="Proteomes" id="UP000217182"/>
    </source>
</evidence>
<keyword evidence="3" id="KW-1185">Reference proteome</keyword>
<sequence>MKKRYLWLLAAWLMCGTAMALTLNEAKQQGRVGETLSGYVAPLKQDAQTLALVERINAGRTEQYQQVAASNSIALDEVARMAGQKLVARAPAGEYVRGINGQWLKK</sequence>
<name>A0A250B7W7_9GAMM</name>
<organism evidence="2 3">
    <name type="scientific">Gibbsiella quercinecans</name>
    <dbReference type="NCBI Taxonomy" id="929813"/>
    <lineage>
        <taxon>Bacteria</taxon>
        <taxon>Pseudomonadati</taxon>
        <taxon>Pseudomonadota</taxon>
        <taxon>Gammaproteobacteria</taxon>
        <taxon>Enterobacterales</taxon>
        <taxon>Yersiniaceae</taxon>
        <taxon>Gibbsiella</taxon>
    </lineage>
</organism>
<proteinExistence type="predicted"/>
<dbReference type="KEGG" id="gqu:AWC35_24160"/>
<feature type="chain" id="PRO_5012309645" description="Amine metabolic protein ydbL" evidence="1">
    <location>
        <begin position="21"/>
        <end position="106"/>
    </location>
</feature>
<gene>
    <name evidence="2" type="ORF">AWC35_24160</name>
</gene>
<dbReference type="Pfam" id="PF07027">
    <property type="entry name" value="DUF1318"/>
    <property type="match status" value="1"/>
</dbReference>
<keyword evidence="1" id="KW-0732">Signal</keyword>
<evidence type="ECO:0000313" key="2">
    <source>
        <dbReference type="EMBL" id="ATA22176.1"/>
    </source>
</evidence>
<protein>
    <recommendedName>
        <fullName evidence="4">Amine metabolic protein ydbL</fullName>
    </recommendedName>
</protein>
<reference evidence="2 3" key="1">
    <citation type="submission" date="2016-01" db="EMBL/GenBank/DDBJ databases">
        <authorList>
            <person name="Oliw E.H."/>
        </authorList>
    </citation>
    <scope>NUCLEOTIDE SEQUENCE [LARGE SCALE GENOMIC DNA]</scope>
    <source>
        <strain evidence="2 3">FRB97</strain>
    </source>
</reference>
<feature type="signal peptide" evidence="1">
    <location>
        <begin position="1"/>
        <end position="20"/>
    </location>
</feature>
<dbReference type="PIRSF" id="PIRSF025560">
    <property type="entry name" value="UCP025560"/>
    <property type="match status" value="1"/>
</dbReference>
<dbReference type="RefSeq" id="WP_095848769.1">
    <property type="nucleotide sequence ID" value="NZ_CP014136.1"/>
</dbReference>
<evidence type="ECO:0000256" key="1">
    <source>
        <dbReference type="SAM" id="SignalP"/>
    </source>
</evidence>
<dbReference type="Proteomes" id="UP000217182">
    <property type="component" value="Chromosome"/>
</dbReference>